<dbReference type="Pfam" id="PF00650">
    <property type="entry name" value="CRAL_TRIO"/>
    <property type="match status" value="1"/>
</dbReference>
<dbReference type="Gene3D" id="3.40.525.10">
    <property type="entry name" value="CRAL-TRIO lipid binding domain"/>
    <property type="match status" value="1"/>
</dbReference>
<feature type="domain" description="CRAL-TRIO" evidence="1">
    <location>
        <begin position="97"/>
        <end position="255"/>
    </location>
</feature>
<dbReference type="CDD" id="cd00170">
    <property type="entry name" value="SEC14"/>
    <property type="match status" value="1"/>
</dbReference>
<dbReference type="InterPro" id="IPR036865">
    <property type="entry name" value="CRAL-TRIO_dom_sf"/>
</dbReference>
<dbReference type="SUPFAM" id="SSF46938">
    <property type="entry name" value="CRAL/TRIO N-terminal domain"/>
    <property type="match status" value="1"/>
</dbReference>
<comment type="caution">
    <text evidence="2">The sequence shown here is derived from an EMBL/GenBank/DDBJ whole genome shotgun (WGS) entry which is preliminary data.</text>
</comment>
<dbReference type="PANTHER" id="PTHR10174">
    <property type="entry name" value="ALPHA-TOCOPHEROL TRANSFER PROTEIN-RELATED"/>
    <property type="match status" value="1"/>
</dbReference>
<dbReference type="PANTHER" id="PTHR10174:SF222">
    <property type="entry name" value="GH10083P-RELATED"/>
    <property type="match status" value="1"/>
</dbReference>
<dbReference type="SUPFAM" id="SSF52087">
    <property type="entry name" value="CRAL/TRIO domain"/>
    <property type="match status" value="1"/>
</dbReference>
<dbReference type="SMART" id="SM00516">
    <property type="entry name" value="SEC14"/>
    <property type="match status" value="1"/>
</dbReference>
<dbReference type="InterPro" id="IPR001251">
    <property type="entry name" value="CRAL-TRIO_dom"/>
</dbReference>
<dbReference type="Gene3D" id="1.10.8.20">
    <property type="entry name" value="N-terminal domain of phosphatidylinositol transfer protein sec14p"/>
    <property type="match status" value="1"/>
</dbReference>
<dbReference type="EMBL" id="JALNTZ010000004">
    <property type="protein sequence ID" value="KAJ3654100.1"/>
    <property type="molecule type" value="Genomic_DNA"/>
</dbReference>
<name>A0AA38IDU4_9CUCU</name>
<dbReference type="AlphaFoldDB" id="A0AA38IDU4"/>
<gene>
    <name evidence="2" type="ORF">Zmor_013313</name>
</gene>
<sequence length="309" mass="36443">MANEINIFHNPSTARSSILQIYDKTEESLSEEVQKLKDWMKTQHHLPEMLDDHSVENFLILNKFRTERAKKGIDMYYSFRSKLPDFAGTMNPTCPNMKQVAEMMYYVPLPKMTKEMYRVMIYKSRIKGKIEQVDPYDVFRMSTNLAEMRLKQDIMFGEVIIFDMDGMTIPFLSKLTPVYAAKTMTVYKVYSLPLKRVFIVNTVPYVSTLMTVIKAFLKPKIFERIHVCKDTSILREHLPLEMLPSDYGGTEKSIEQLHELTQRRFRSYQERFDLLDELRVNESLRPSELEKENDEILGFHGNFKKLDID</sequence>
<dbReference type="InterPro" id="IPR036273">
    <property type="entry name" value="CRAL/TRIO_N_dom_sf"/>
</dbReference>
<organism evidence="2 3">
    <name type="scientific">Zophobas morio</name>
    <dbReference type="NCBI Taxonomy" id="2755281"/>
    <lineage>
        <taxon>Eukaryota</taxon>
        <taxon>Metazoa</taxon>
        <taxon>Ecdysozoa</taxon>
        <taxon>Arthropoda</taxon>
        <taxon>Hexapoda</taxon>
        <taxon>Insecta</taxon>
        <taxon>Pterygota</taxon>
        <taxon>Neoptera</taxon>
        <taxon>Endopterygota</taxon>
        <taxon>Coleoptera</taxon>
        <taxon>Polyphaga</taxon>
        <taxon>Cucujiformia</taxon>
        <taxon>Tenebrionidae</taxon>
        <taxon>Zophobas</taxon>
    </lineage>
</organism>
<proteinExistence type="predicted"/>
<accession>A0AA38IDU4</accession>
<keyword evidence="3" id="KW-1185">Reference proteome</keyword>
<evidence type="ECO:0000259" key="1">
    <source>
        <dbReference type="PROSITE" id="PS50191"/>
    </source>
</evidence>
<dbReference type="GO" id="GO:0016020">
    <property type="term" value="C:membrane"/>
    <property type="evidence" value="ECO:0007669"/>
    <property type="project" value="TreeGrafter"/>
</dbReference>
<dbReference type="PROSITE" id="PS50191">
    <property type="entry name" value="CRAL_TRIO"/>
    <property type="match status" value="1"/>
</dbReference>
<reference evidence="2" key="1">
    <citation type="journal article" date="2023" name="G3 (Bethesda)">
        <title>Whole genome assemblies of Zophobas morio and Tenebrio molitor.</title>
        <authorList>
            <person name="Kaur S."/>
            <person name="Stinson S.A."/>
            <person name="diCenzo G.C."/>
        </authorList>
    </citation>
    <scope>NUCLEOTIDE SEQUENCE</scope>
    <source>
        <strain evidence="2">QUZm001</strain>
    </source>
</reference>
<evidence type="ECO:0000313" key="3">
    <source>
        <dbReference type="Proteomes" id="UP001168821"/>
    </source>
</evidence>
<dbReference type="Proteomes" id="UP001168821">
    <property type="component" value="Unassembled WGS sequence"/>
</dbReference>
<protein>
    <recommendedName>
        <fullName evidence="1">CRAL-TRIO domain-containing protein</fullName>
    </recommendedName>
</protein>
<dbReference type="GO" id="GO:1902936">
    <property type="term" value="F:phosphatidylinositol bisphosphate binding"/>
    <property type="evidence" value="ECO:0007669"/>
    <property type="project" value="TreeGrafter"/>
</dbReference>
<evidence type="ECO:0000313" key="2">
    <source>
        <dbReference type="EMBL" id="KAJ3654100.1"/>
    </source>
</evidence>